<dbReference type="InterPro" id="IPR016159">
    <property type="entry name" value="Cullin_repeat-like_dom_sf"/>
</dbReference>
<proteinExistence type="inferred from homology"/>
<accession>A0ABV0N2C7</accession>
<dbReference type="InterPro" id="IPR004140">
    <property type="entry name" value="Exo70"/>
</dbReference>
<keyword evidence="2 5" id="KW-0813">Transport</keyword>
<feature type="compositionally biased region" description="Low complexity" evidence="6">
    <location>
        <begin position="105"/>
        <end position="129"/>
    </location>
</feature>
<keyword evidence="9" id="KW-1185">Reference proteome</keyword>
<comment type="similarity">
    <text evidence="1 5">Belongs to the EXO70 family.</text>
</comment>
<feature type="non-terminal residue" evidence="8">
    <location>
        <position position="1"/>
    </location>
</feature>
<dbReference type="Pfam" id="PF03081">
    <property type="entry name" value="Exo70_C"/>
    <property type="match status" value="1"/>
</dbReference>
<feature type="region of interest" description="Disordered" evidence="6">
    <location>
        <begin position="103"/>
        <end position="129"/>
    </location>
</feature>
<sequence>EALDNLMLEGDNIVSAARRAIMRHDYSAVLTIFPILRHLKMNKSEFDSTLQVGALGLIAILFLQQLLDFHETAGAMLASQGTVTMTTQTTNCLSSCCSAETADRSAGSSKTKSSSAVFPETSSASSSTSDFNKRLLSSYICKVLGNLQLNLLSKSKVYEDSALSAIFLHNNYNYILKSLEKSELIQLVTVTHRKAESSYKELIKQQIDFYQRSWLKVLEHLTDKNMPVFQPGAKGFNDGLEELCKIQKGWAIPDKEQRDFIRQSQKKIVSDAYRAFLQRWDMLILSPLLAFIRRT</sequence>
<keyword evidence="3 5" id="KW-0268">Exocytosis</keyword>
<dbReference type="PANTHER" id="PTHR12542">
    <property type="entry name" value="EXOCYST COMPLEX PROTEIN EXO70"/>
    <property type="match status" value="1"/>
</dbReference>
<organism evidence="8 9">
    <name type="scientific">Goodea atripinnis</name>
    <dbReference type="NCBI Taxonomy" id="208336"/>
    <lineage>
        <taxon>Eukaryota</taxon>
        <taxon>Metazoa</taxon>
        <taxon>Chordata</taxon>
        <taxon>Craniata</taxon>
        <taxon>Vertebrata</taxon>
        <taxon>Euteleostomi</taxon>
        <taxon>Actinopterygii</taxon>
        <taxon>Neopterygii</taxon>
        <taxon>Teleostei</taxon>
        <taxon>Neoteleostei</taxon>
        <taxon>Acanthomorphata</taxon>
        <taxon>Ovalentaria</taxon>
        <taxon>Atherinomorphae</taxon>
        <taxon>Cyprinodontiformes</taxon>
        <taxon>Goodeidae</taxon>
        <taxon>Goodea</taxon>
    </lineage>
</organism>
<evidence type="ECO:0000256" key="1">
    <source>
        <dbReference type="ARBA" id="ARBA00006756"/>
    </source>
</evidence>
<dbReference type="PANTHER" id="PTHR12542:SF41">
    <property type="entry name" value="EXOCYST COMPLEX COMPONENT 7"/>
    <property type="match status" value="1"/>
</dbReference>
<comment type="function">
    <text evidence="5">Component of the exocyst complex involved in the docking of exocytic vesicles with fusion sites on the plasma membrane.</text>
</comment>
<feature type="domain" description="Exocyst complex subunit Exo70 C-terminal" evidence="7">
    <location>
        <begin position="76"/>
        <end position="280"/>
    </location>
</feature>
<evidence type="ECO:0000256" key="2">
    <source>
        <dbReference type="ARBA" id="ARBA00022448"/>
    </source>
</evidence>
<evidence type="ECO:0000256" key="5">
    <source>
        <dbReference type="RuleBase" id="RU365026"/>
    </source>
</evidence>
<evidence type="ECO:0000259" key="7">
    <source>
        <dbReference type="Pfam" id="PF03081"/>
    </source>
</evidence>
<evidence type="ECO:0000256" key="4">
    <source>
        <dbReference type="ARBA" id="ARBA00026169"/>
    </source>
</evidence>
<dbReference type="SUPFAM" id="SSF74788">
    <property type="entry name" value="Cullin repeat-like"/>
    <property type="match status" value="1"/>
</dbReference>
<evidence type="ECO:0000313" key="9">
    <source>
        <dbReference type="Proteomes" id="UP001476798"/>
    </source>
</evidence>
<evidence type="ECO:0000313" key="8">
    <source>
        <dbReference type="EMBL" id="MEQ2165542.1"/>
    </source>
</evidence>
<dbReference type="Gene3D" id="1.20.1280.170">
    <property type="entry name" value="Exocyst complex component Exo70"/>
    <property type="match status" value="1"/>
</dbReference>
<evidence type="ECO:0000256" key="3">
    <source>
        <dbReference type="ARBA" id="ARBA00022483"/>
    </source>
</evidence>
<keyword evidence="5" id="KW-0653">Protein transport</keyword>
<dbReference type="InterPro" id="IPR046364">
    <property type="entry name" value="Exo70_C"/>
</dbReference>
<comment type="caution">
    <text evidence="8">The sequence shown here is derived from an EMBL/GenBank/DDBJ whole genome shotgun (WGS) entry which is preliminary data.</text>
</comment>
<name>A0ABV0N2C7_9TELE</name>
<evidence type="ECO:0000256" key="6">
    <source>
        <dbReference type="SAM" id="MobiDB-lite"/>
    </source>
</evidence>
<dbReference type="Proteomes" id="UP001476798">
    <property type="component" value="Unassembled WGS sequence"/>
</dbReference>
<reference evidence="8 9" key="1">
    <citation type="submission" date="2021-06" db="EMBL/GenBank/DDBJ databases">
        <authorList>
            <person name="Palmer J.M."/>
        </authorList>
    </citation>
    <scope>NUCLEOTIDE SEQUENCE [LARGE SCALE GENOMIC DNA]</scope>
    <source>
        <strain evidence="8 9">GA_2019</strain>
        <tissue evidence="8">Muscle</tissue>
    </source>
</reference>
<dbReference type="EMBL" id="JAHRIO010021482">
    <property type="protein sequence ID" value="MEQ2165542.1"/>
    <property type="molecule type" value="Genomic_DNA"/>
</dbReference>
<protein>
    <recommendedName>
        <fullName evidence="4 5">Exocyst complex component 7</fullName>
    </recommendedName>
    <alternativeName>
        <fullName evidence="5">Exocyst complex component Exo70</fullName>
    </alternativeName>
</protein>
<gene>
    <name evidence="8" type="ORF">GOODEAATRI_017923</name>
</gene>